<dbReference type="PROSITE" id="PS51257">
    <property type="entry name" value="PROKAR_LIPOPROTEIN"/>
    <property type="match status" value="1"/>
</dbReference>
<keyword evidence="1" id="KW-0732">Signal</keyword>
<dbReference type="EMBL" id="JAGTJJ010000015">
    <property type="protein sequence ID" value="MDC3983607.1"/>
    <property type="molecule type" value="Genomic_DNA"/>
</dbReference>
<dbReference type="Proteomes" id="UP001151081">
    <property type="component" value="Unassembled WGS sequence"/>
</dbReference>
<reference evidence="2 3" key="1">
    <citation type="submission" date="2021-04" db="EMBL/GenBank/DDBJ databases">
        <title>Genome analysis of Polyangium sp.</title>
        <authorList>
            <person name="Li Y."/>
            <person name="Wang J."/>
        </authorList>
    </citation>
    <scope>NUCLEOTIDE SEQUENCE [LARGE SCALE GENOMIC DNA]</scope>
    <source>
        <strain evidence="2 3">SDU14</strain>
    </source>
</reference>
<accession>A0A9X3X3K9</accession>
<evidence type="ECO:0000313" key="3">
    <source>
        <dbReference type="Proteomes" id="UP001151081"/>
    </source>
</evidence>
<organism evidence="2 3">
    <name type="scientific">Polyangium jinanense</name>
    <dbReference type="NCBI Taxonomy" id="2829994"/>
    <lineage>
        <taxon>Bacteria</taxon>
        <taxon>Pseudomonadati</taxon>
        <taxon>Myxococcota</taxon>
        <taxon>Polyangia</taxon>
        <taxon>Polyangiales</taxon>
        <taxon>Polyangiaceae</taxon>
        <taxon>Polyangium</taxon>
    </lineage>
</organism>
<feature type="signal peptide" evidence="1">
    <location>
        <begin position="1"/>
        <end position="25"/>
    </location>
</feature>
<name>A0A9X3X3K9_9BACT</name>
<dbReference type="RefSeq" id="WP_272428189.1">
    <property type="nucleotide sequence ID" value="NZ_JAGTJJ010000015.1"/>
</dbReference>
<evidence type="ECO:0000313" key="2">
    <source>
        <dbReference type="EMBL" id="MDC3983607.1"/>
    </source>
</evidence>
<dbReference type="AlphaFoldDB" id="A0A9X3X3K9"/>
<proteinExistence type="predicted"/>
<gene>
    <name evidence="2" type="ORF">KEG57_24075</name>
</gene>
<evidence type="ECO:0000256" key="1">
    <source>
        <dbReference type="SAM" id="SignalP"/>
    </source>
</evidence>
<feature type="chain" id="PRO_5040759729" evidence="1">
    <location>
        <begin position="26"/>
        <end position="153"/>
    </location>
</feature>
<comment type="caution">
    <text evidence="2">The sequence shown here is derived from an EMBL/GenBank/DDBJ whole genome shotgun (WGS) entry which is preliminary data.</text>
</comment>
<protein>
    <submittedName>
        <fullName evidence="2">Uncharacterized protein</fullName>
    </submittedName>
</protein>
<sequence length="153" mass="14714">MNTISKLGTLLLALSALMAMGTGCAAGASEANTDDDIESAEDATVADADELSTTEDAAALSTGWGPGRYYGGGSCGAPCGAYGYRGACSRGFADDFDVYRGPGGGYGVVGPRGNVGFVGPGGGYGIAGPGGAIGVGPRGNVGFVGPGGNAAIY</sequence>
<keyword evidence="3" id="KW-1185">Reference proteome</keyword>